<dbReference type="Pfam" id="PF06026">
    <property type="entry name" value="Rib_5-P_isom_A"/>
    <property type="match status" value="1"/>
</dbReference>
<gene>
    <name evidence="3 4" type="primary">rpiA</name>
    <name evidence="4" type="ORF">OPDIPICF_01749</name>
</gene>
<feature type="binding site" evidence="3">
    <location>
        <begin position="85"/>
        <end position="88"/>
    </location>
    <ligand>
        <name>substrate</name>
    </ligand>
</feature>
<dbReference type="GO" id="GO:0004751">
    <property type="term" value="F:ribose-5-phosphate isomerase activity"/>
    <property type="evidence" value="ECO:0007669"/>
    <property type="project" value="UniProtKB-UniRule"/>
</dbReference>
<sequence length="225" mass="24212">MNQDQLKQQVAQAAVDYVVPKLHKDAIVGIGTGSTANCFIDALAKHKDDFLGTVASSEASAERLRGHGIEVFDLNSIADMLFYIDGADEANDYLDLIKGGGAALTREKIVAAVATEFVCIADESKLVPMLGDFPLPVEVIPMARSHVARELVKMGGNPVYREGVVTDNGNIILDVYDFPIQAPRELESKINQIVGVVCNGLFANRRADVLLLGTQNGVETLFPKA</sequence>
<dbReference type="InterPro" id="IPR020672">
    <property type="entry name" value="Ribose5P_isomerase_typA_subgr"/>
</dbReference>
<dbReference type="SUPFAM" id="SSF100950">
    <property type="entry name" value="NagB/RpiA/CoA transferase-like"/>
    <property type="match status" value="1"/>
</dbReference>
<proteinExistence type="inferred from homology"/>
<evidence type="ECO:0000256" key="3">
    <source>
        <dbReference type="HAMAP-Rule" id="MF_00170"/>
    </source>
</evidence>
<feature type="binding site" evidence="3">
    <location>
        <begin position="32"/>
        <end position="35"/>
    </location>
    <ligand>
        <name>substrate</name>
    </ligand>
</feature>
<reference evidence="4 5" key="1">
    <citation type="submission" date="2019-11" db="EMBL/GenBank/DDBJ databases">
        <authorList>
            <person name="Holert J."/>
        </authorList>
    </citation>
    <scope>NUCLEOTIDE SEQUENCE [LARGE SCALE GENOMIC DNA]</scope>
    <source>
        <strain evidence="4">SB11_3</strain>
    </source>
</reference>
<dbReference type="PANTHER" id="PTHR11934">
    <property type="entry name" value="RIBOSE-5-PHOSPHATE ISOMERASE"/>
    <property type="match status" value="1"/>
</dbReference>
<dbReference type="InterPro" id="IPR004788">
    <property type="entry name" value="Ribose5P_isomerase_type_A"/>
</dbReference>
<protein>
    <recommendedName>
        <fullName evidence="3">Ribose-5-phosphate isomerase A</fullName>
        <ecNumber evidence="3">5.3.1.6</ecNumber>
    </recommendedName>
    <alternativeName>
        <fullName evidence="3">Phosphoriboisomerase A</fullName>
        <shortName evidence="3">PRI</shortName>
    </alternativeName>
</protein>
<dbReference type="EMBL" id="CACSIO010000023">
    <property type="protein sequence ID" value="CAA0115582.1"/>
    <property type="molecule type" value="Genomic_DNA"/>
</dbReference>
<organism evidence="4 5">
    <name type="scientific">BD1-7 clade bacterium</name>
    <dbReference type="NCBI Taxonomy" id="2029982"/>
    <lineage>
        <taxon>Bacteria</taxon>
        <taxon>Pseudomonadati</taxon>
        <taxon>Pseudomonadota</taxon>
        <taxon>Gammaproteobacteria</taxon>
        <taxon>Cellvibrionales</taxon>
        <taxon>Spongiibacteraceae</taxon>
        <taxon>BD1-7 clade</taxon>
    </lineage>
</organism>
<evidence type="ECO:0000313" key="4">
    <source>
        <dbReference type="EMBL" id="CAA0115582.1"/>
    </source>
</evidence>
<comment type="pathway">
    <text evidence="3">Carbohydrate degradation; pentose phosphate pathway; D-ribose 5-phosphate from D-ribulose 5-phosphate (non-oxidative stage): step 1/1.</text>
</comment>
<comment type="catalytic activity">
    <reaction evidence="1 3">
        <text>aldehydo-D-ribose 5-phosphate = D-ribulose 5-phosphate</text>
        <dbReference type="Rhea" id="RHEA:14657"/>
        <dbReference type="ChEBI" id="CHEBI:58121"/>
        <dbReference type="ChEBI" id="CHEBI:58273"/>
        <dbReference type="EC" id="5.3.1.6"/>
    </reaction>
</comment>
<dbReference type="AlphaFoldDB" id="A0A5S9QCZ5"/>
<dbReference type="NCBIfam" id="NF001924">
    <property type="entry name" value="PRK00702.1"/>
    <property type="match status" value="1"/>
</dbReference>
<dbReference type="PANTHER" id="PTHR11934:SF0">
    <property type="entry name" value="RIBOSE-5-PHOSPHATE ISOMERASE"/>
    <property type="match status" value="1"/>
</dbReference>
<dbReference type="GO" id="GO:0009052">
    <property type="term" value="P:pentose-phosphate shunt, non-oxidative branch"/>
    <property type="evidence" value="ECO:0007669"/>
    <property type="project" value="UniProtKB-UniRule"/>
</dbReference>
<dbReference type="FunFam" id="3.30.70.260:FF:000004">
    <property type="entry name" value="Ribose-5-phosphate isomerase A"/>
    <property type="match status" value="1"/>
</dbReference>
<accession>A0A5S9QCZ5</accession>
<dbReference type="GO" id="GO:0006014">
    <property type="term" value="P:D-ribose metabolic process"/>
    <property type="evidence" value="ECO:0007669"/>
    <property type="project" value="TreeGrafter"/>
</dbReference>
<dbReference type="Gene3D" id="3.40.50.1360">
    <property type="match status" value="1"/>
</dbReference>
<evidence type="ECO:0000256" key="2">
    <source>
        <dbReference type="ARBA" id="ARBA00023235"/>
    </source>
</evidence>
<dbReference type="GO" id="GO:0005829">
    <property type="term" value="C:cytosol"/>
    <property type="evidence" value="ECO:0007669"/>
    <property type="project" value="TreeGrafter"/>
</dbReference>
<keyword evidence="2 3" id="KW-0413">Isomerase</keyword>
<evidence type="ECO:0000313" key="5">
    <source>
        <dbReference type="Proteomes" id="UP000441399"/>
    </source>
</evidence>
<dbReference type="FunFam" id="3.40.50.1360:FF:000001">
    <property type="entry name" value="Ribose-5-phosphate isomerase A"/>
    <property type="match status" value="1"/>
</dbReference>
<name>A0A5S9QCZ5_9GAMM</name>
<dbReference type="InterPro" id="IPR037171">
    <property type="entry name" value="NagB/RpiA_transferase-like"/>
</dbReference>
<dbReference type="UniPathway" id="UPA00115">
    <property type="reaction ID" value="UER00412"/>
</dbReference>
<comment type="function">
    <text evidence="3">Catalyzes the reversible conversion of ribose-5-phosphate to ribulose 5-phosphate.</text>
</comment>
<keyword evidence="5" id="KW-1185">Reference proteome</keyword>
<dbReference type="NCBIfam" id="TIGR00021">
    <property type="entry name" value="rpiA"/>
    <property type="match status" value="1"/>
</dbReference>
<dbReference type="OrthoDB" id="5870696at2"/>
<dbReference type="Proteomes" id="UP000441399">
    <property type="component" value="Unassembled WGS sequence"/>
</dbReference>
<dbReference type="HAMAP" id="MF_00170">
    <property type="entry name" value="Rib_5P_isom_A"/>
    <property type="match status" value="1"/>
</dbReference>
<evidence type="ECO:0000256" key="1">
    <source>
        <dbReference type="ARBA" id="ARBA00001713"/>
    </source>
</evidence>
<feature type="binding site" evidence="3">
    <location>
        <position position="125"/>
    </location>
    <ligand>
        <name>substrate</name>
    </ligand>
</feature>
<dbReference type="Gene3D" id="3.30.70.260">
    <property type="match status" value="1"/>
</dbReference>
<feature type="active site" description="Proton acceptor" evidence="3">
    <location>
        <position position="107"/>
    </location>
</feature>
<dbReference type="SUPFAM" id="SSF75445">
    <property type="entry name" value="D-ribose-5-phosphate isomerase (RpiA), lid domain"/>
    <property type="match status" value="1"/>
</dbReference>
<dbReference type="CDD" id="cd01398">
    <property type="entry name" value="RPI_A"/>
    <property type="match status" value="1"/>
</dbReference>
<dbReference type="EC" id="5.3.1.6" evidence="3"/>
<comment type="similarity">
    <text evidence="3">Belongs to the ribose 5-phosphate isomerase family.</text>
</comment>
<comment type="subunit">
    <text evidence="3">Homodimer.</text>
</comment>
<feature type="binding site" evidence="3">
    <location>
        <begin position="98"/>
        <end position="101"/>
    </location>
    <ligand>
        <name>substrate</name>
    </ligand>
</feature>